<dbReference type="PANTHER" id="PTHR33867">
    <property type="entry name" value="RIBOSOME MATURATION FACTOR RIMP"/>
    <property type="match status" value="1"/>
</dbReference>
<comment type="function">
    <text evidence="3">Required for maturation of 30S ribosomal subunits.</text>
</comment>
<name>A0A511R6J2_9DEIN</name>
<dbReference type="PANTHER" id="PTHR33867:SF1">
    <property type="entry name" value="RIBOSOME MATURATION FACTOR RIMP"/>
    <property type="match status" value="1"/>
</dbReference>
<dbReference type="Pfam" id="PF02576">
    <property type="entry name" value="RimP_N"/>
    <property type="match status" value="1"/>
</dbReference>
<dbReference type="GO" id="GO:0006412">
    <property type="term" value="P:translation"/>
    <property type="evidence" value="ECO:0007669"/>
    <property type="project" value="TreeGrafter"/>
</dbReference>
<accession>A0A511R6J2</accession>
<dbReference type="InterPro" id="IPR028989">
    <property type="entry name" value="RimP_N"/>
</dbReference>
<proteinExistence type="inferred from homology"/>
<dbReference type="InterPro" id="IPR035956">
    <property type="entry name" value="RimP_N_sf"/>
</dbReference>
<comment type="similarity">
    <text evidence="3">Belongs to the RimP family.</text>
</comment>
<comment type="caution">
    <text evidence="5">The sequence shown here is derived from an EMBL/GenBank/DDBJ whole genome shotgun (WGS) entry which is preliminary data.</text>
</comment>
<dbReference type="InterPro" id="IPR028998">
    <property type="entry name" value="RimP_C"/>
</dbReference>
<dbReference type="GO" id="GO:0005829">
    <property type="term" value="C:cytosol"/>
    <property type="evidence" value="ECO:0007669"/>
    <property type="project" value="TreeGrafter"/>
</dbReference>
<dbReference type="GO" id="GO:0000028">
    <property type="term" value="P:ribosomal small subunit assembly"/>
    <property type="evidence" value="ECO:0007669"/>
    <property type="project" value="TreeGrafter"/>
</dbReference>
<dbReference type="AlphaFoldDB" id="A0A511R6J2"/>
<evidence type="ECO:0000313" key="5">
    <source>
        <dbReference type="EMBL" id="GEM84532.1"/>
    </source>
</evidence>
<evidence type="ECO:0000313" key="6">
    <source>
        <dbReference type="Proteomes" id="UP000321197"/>
    </source>
</evidence>
<organism evidence="5 6">
    <name type="scientific">Meiothermus hypogaeus NBRC 106114</name>
    <dbReference type="NCBI Taxonomy" id="1227553"/>
    <lineage>
        <taxon>Bacteria</taxon>
        <taxon>Thermotogati</taxon>
        <taxon>Deinococcota</taxon>
        <taxon>Deinococci</taxon>
        <taxon>Thermales</taxon>
        <taxon>Thermaceae</taxon>
        <taxon>Meiothermus</taxon>
    </lineage>
</organism>
<dbReference type="InterPro" id="IPR003728">
    <property type="entry name" value="Ribosome_maturation_RimP"/>
</dbReference>
<reference evidence="5 6" key="1">
    <citation type="submission" date="2019-07" db="EMBL/GenBank/DDBJ databases">
        <title>Whole genome shotgun sequence of Meiothermus hypogaeus NBRC 106114.</title>
        <authorList>
            <person name="Hosoyama A."/>
            <person name="Uohara A."/>
            <person name="Ohji S."/>
            <person name="Ichikawa N."/>
        </authorList>
    </citation>
    <scope>NUCLEOTIDE SEQUENCE [LARGE SCALE GENOMIC DNA]</scope>
    <source>
        <strain evidence="5 6">NBRC 106114</strain>
    </source>
</reference>
<dbReference type="Gene3D" id="3.30.300.70">
    <property type="entry name" value="RimP-like superfamily, N-terminal"/>
    <property type="match status" value="1"/>
</dbReference>
<evidence type="ECO:0000256" key="1">
    <source>
        <dbReference type="ARBA" id="ARBA00022490"/>
    </source>
</evidence>
<comment type="subcellular location">
    <subcellularLocation>
        <location evidence="3">Cytoplasm</location>
    </subcellularLocation>
</comment>
<keyword evidence="2 3" id="KW-0690">Ribosome biogenesis</keyword>
<dbReference type="NCBIfam" id="NF011239">
    <property type="entry name" value="PRK14645.1"/>
    <property type="match status" value="1"/>
</dbReference>
<protein>
    <recommendedName>
        <fullName evidence="3">Ribosome maturation factor RimP</fullName>
    </recommendedName>
</protein>
<evidence type="ECO:0000256" key="2">
    <source>
        <dbReference type="ARBA" id="ARBA00022517"/>
    </source>
</evidence>
<dbReference type="CDD" id="cd01734">
    <property type="entry name" value="YlxS_C"/>
    <property type="match status" value="1"/>
</dbReference>
<feature type="domain" description="Ribosome maturation factor RimP N-terminal" evidence="4">
    <location>
        <begin position="25"/>
        <end position="98"/>
    </location>
</feature>
<evidence type="ECO:0000256" key="3">
    <source>
        <dbReference type="HAMAP-Rule" id="MF_01077"/>
    </source>
</evidence>
<keyword evidence="1 3" id="KW-0963">Cytoplasm</keyword>
<gene>
    <name evidence="3 5" type="primary">rimP</name>
    <name evidence="5" type="ORF">MHY01S_26980</name>
</gene>
<dbReference type="HAMAP" id="MF_01077">
    <property type="entry name" value="RimP"/>
    <property type="match status" value="1"/>
</dbReference>
<dbReference type="SUPFAM" id="SSF75420">
    <property type="entry name" value="YhbC-like, N-terminal domain"/>
    <property type="match status" value="1"/>
</dbReference>
<evidence type="ECO:0000259" key="4">
    <source>
        <dbReference type="Pfam" id="PF02576"/>
    </source>
</evidence>
<dbReference type="Proteomes" id="UP000321197">
    <property type="component" value="Unassembled WGS sequence"/>
</dbReference>
<dbReference type="EMBL" id="BJXL01000108">
    <property type="protein sequence ID" value="GEM84532.1"/>
    <property type="molecule type" value="Genomic_DNA"/>
</dbReference>
<dbReference type="RefSeq" id="WP_170148223.1">
    <property type="nucleotide sequence ID" value="NZ_BJXL01000108.1"/>
</dbReference>
<sequence>MEPDNPQTEGTAAESSRVLQWDQLAESVLSPLGYDVLEASLKGGKSRVLLVRIERKDEVPVSVSDLERANRALGARLDQLEALLPEHYLLQVESPGADRPLYTARHFERFVGLKVRVRSPEGNFTGRVGPVRGDAVEFLLEKDETRTLKLGTFKAHLAEWPDKPR</sequence>